<organism evidence="3 4">
    <name type="scientific">Brucella tritici</name>
    <dbReference type="NCBI Taxonomy" id="94626"/>
    <lineage>
        <taxon>Bacteria</taxon>
        <taxon>Pseudomonadati</taxon>
        <taxon>Pseudomonadota</taxon>
        <taxon>Alphaproteobacteria</taxon>
        <taxon>Hyphomicrobiales</taxon>
        <taxon>Brucellaceae</taxon>
        <taxon>Brucella/Ochrobactrum group</taxon>
        <taxon>Brucella</taxon>
    </lineage>
</organism>
<dbReference type="InterPro" id="IPR050659">
    <property type="entry name" value="Peptidase_M24B"/>
</dbReference>
<dbReference type="Pfam" id="PF00557">
    <property type="entry name" value="Peptidase_M24"/>
    <property type="match status" value="1"/>
</dbReference>
<dbReference type="InterPro" id="IPR036005">
    <property type="entry name" value="Creatinase/aminopeptidase-like"/>
</dbReference>
<dbReference type="InterPro" id="IPR000587">
    <property type="entry name" value="Creatinase_N"/>
</dbReference>
<evidence type="ECO:0000259" key="2">
    <source>
        <dbReference type="Pfam" id="PF01321"/>
    </source>
</evidence>
<reference evidence="3 4" key="1">
    <citation type="submission" date="2019-09" db="EMBL/GenBank/DDBJ databases">
        <title>Taxonomic organization of the family Brucellaceae based on a phylogenomic approach.</title>
        <authorList>
            <person name="Leclercq S."/>
            <person name="Cloeckaert A."/>
            <person name="Zygmunt M.S."/>
        </authorList>
    </citation>
    <scope>NUCLEOTIDE SEQUENCE [LARGE SCALE GENOMIC DNA]</scope>
    <source>
        <strain evidence="3 4">WS1830</strain>
    </source>
</reference>
<evidence type="ECO:0000259" key="1">
    <source>
        <dbReference type="Pfam" id="PF00557"/>
    </source>
</evidence>
<dbReference type="InterPro" id="IPR029149">
    <property type="entry name" value="Creatin/AminoP/Spt16_N"/>
</dbReference>
<comment type="caution">
    <text evidence="3">The sequence shown here is derived from an EMBL/GenBank/DDBJ whole genome shotgun (WGS) entry which is preliminary data.</text>
</comment>
<dbReference type="SUPFAM" id="SSF53092">
    <property type="entry name" value="Creatinase/prolidase N-terminal domain"/>
    <property type="match status" value="1"/>
</dbReference>
<dbReference type="Gene3D" id="3.40.350.10">
    <property type="entry name" value="Creatinase/prolidase N-terminal domain"/>
    <property type="match status" value="1"/>
</dbReference>
<gene>
    <name evidence="3" type="ORF">F9L08_16610</name>
</gene>
<dbReference type="InterPro" id="IPR000994">
    <property type="entry name" value="Pept_M24"/>
</dbReference>
<dbReference type="CDD" id="cd01066">
    <property type="entry name" value="APP_MetAP"/>
    <property type="match status" value="1"/>
</dbReference>
<dbReference type="RefSeq" id="WP_151652335.1">
    <property type="nucleotide sequence ID" value="NZ_JAKVTF010000002.1"/>
</dbReference>
<feature type="domain" description="Creatinase N-terminal" evidence="2">
    <location>
        <begin position="7"/>
        <end position="180"/>
    </location>
</feature>
<dbReference type="SUPFAM" id="SSF55920">
    <property type="entry name" value="Creatinase/aminopeptidase"/>
    <property type="match status" value="1"/>
</dbReference>
<dbReference type="Proteomes" id="UP000481643">
    <property type="component" value="Unassembled WGS sequence"/>
</dbReference>
<dbReference type="PANTHER" id="PTHR46112">
    <property type="entry name" value="AMINOPEPTIDASE"/>
    <property type="match status" value="1"/>
</dbReference>
<dbReference type="Gene3D" id="3.90.230.10">
    <property type="entry name" value="Creatinase/methionine aminopeptidase superfamily"/>
    <property type="match status" value="1"/>
</dbReference>
<dbReference type="EMBL" id="WBVX01000018">
    <property type="protein sequence ID" value="KAB2682736.1"/>
    <property type="molecule type" value="Genomic_DNA"/>
</dbReference>
<name>A0A6L3YIR7_9HYPH</name>
<proteinExistence type="predicted"/>
<protein>
    <submittedName>
        <fullName evidence="3">Aminopeptidase P family protein</fullName>
    </submittedName>
</protein>
<dbReference type="GO" id="GO:0004177">
    <property type="term" value="F:aminopeptidase activity"/>
    <property type="evidence" value="ECO:0007669"/>
    <property type="project" value="UniProtKB-KW"/>
</dbReference>
<sequence length="408" mass="44112">MTFMDRHRVQELLTAEGLDALVLFQPENFRYATGLTAGVATMWGRAGSAIAFVPADASARLGAVVSDQALPAAGTTPDDIDFRSHRIWIDAVTVRDAHTIEDINTAYRNSGNIGPRPETFDQKAAFQLLSDMIGERGLARASLGIDLEFMPAADFARLKEILPSAQWRDASSIVKRLRLIKSSREIEFLRNAARYAEDGLQNMANAVRSGSTATELSDAWLTGATGAAKANGQSLSGHWAYITVGPNLQNPAAQLTEGGLIKADVGTLVNGYSSDGARTFVLGKPAPLAQQIYTALLETFQAGTSLLKPGNTFGQIHEAMLSTMRRHGFSEYYRGHFGHSVGSALGIEEWPFISHENDMVFEPNMVLAVEAPFYANGLGALMLEEQFLITPDGAETMNALSRELVSIS</sequence>
<dbReference type="Pfam" id="PF01321">
    <property type="entry name" value="Creatinase_N"/>
    <property type="match status" value="1"/>
</dbReference>
<accession>A0A6L3YIR7</accession>
<keyword evidence="3" id="KW-0645">Protease</keyword>
<keyword evidence="3" id="KW-0031">Aminopeptidase</keyword>
<feature type="domain" description="Peptidase M24" evidence="1">
    <location>
        <begin position="188"/>
        <end position="390"/>
    </location>
</feature>
<evidence type="ECO:0000313" key="4">
    <source>
        <dbReference type="Proteomes" id="UP000481643"/>
    </source>
</evidence>
<evidence type="ECO:0000313" key="3">
    <source>
        <dbReference type="EMBL" id="KAB2682736.1"/>
    </source>
</evidence>
<keyword evidence="3" id="KW-0378">Hydrolase</keyword>
<dbReference type="AlphaFoldDB" id="A0A6L3YIR7"/>
<dbReference type="PANTHER" id="PTHR46112:SF2">
    <property type="entry name" value="XAA-PRO AMINOPEPTIDASE P-RELATED"/>
    <property type="match status" value="1"/>
</dbReference>